<dbReference type="Pfam" id="PF03690">
    <property type="entry name" value="MYG1_exonuc"/>
    <property type="match status" value="1"/>
</dbReference>
<evidence type="ECO:0008006" key="3">
    <source>
        <dbReference type="Google" id="ProtNLM"/>
    </source>
</evidence>
<protein>
    <recommendedName>
        <fullName evidence="3">MYG1 protein</fullName>
    </recommendedName>
</protein>
<name>A0A3B0TAW4_9ZZZZ</name>
<organism evidence="2">
    <name type="scientific">hydrothermal vent metagenome</name>
    <dbReference type="NCBI Taxonomy" id="652676"/>
    <lineage>
        <taxon>unclassified sequences</taxon>
        <taxon>metagenomes</taxon>
        <taxon>ecological metagenomes</taxon>
    </lineage>
</organism>
<gene>
    <name evidence="2" type="ORF">MNBD_BACTEROID05-267</name>
</gene>
<sequence>MEDKKVKIITHSGNFHTDDVFAVSVLVLLLNKRNEEYEIIRTRDPEVMKTGDFIVDVGGEYDQHNNRFDHHQKGGAGERENGISYSSFGLIWEKYGEELCGSVQAKNVIDKRFGYPVDSADNGINTFNQVRADIFPYIIHNITMVFRPTWKEEEEGTKDYMTAFMDYLPVARNILEREIVHAKDEIEGGKLVVDAYKKTEDKRIVTIDGHYPWEDVLNNYPEPLYVVKPDHQNGGAWKVKAVRDIAVGFENRKDLPEEWAGRRGEELAEITGVPDAIFCHNKRWIAVAGSKEGALALAKLAVENNN</sequence>
<dbReference type="GO" id="GO:0005634">
    <property type="term" value="C:nucleus"/>
    <property type="evidence" value="ECO:0007669"/>
    <property type="project" value="TreeGrafter"/>
</dbReference>
<evidence type="ECO:0000256" key="1">
    <source>
        <dbReference type="ARBA" id="ARBA00010105"/>
    </source>
</evidence>
<dbReference type="GO" id="GO:0005737">
    <property type="term" value="C:cytoplasm"/>
    <property type="evidence" value="ECO:0007669"/>
    <property type="project" value="TreeGrafter"/>
</dbReference>
<reference evidence="2" key="1">
    <citation type="submission" date="2018-06" db="EMBL/GenBank/DDBJ databases">
        <authorList>
            <person name="Zhirakovskaya E."/>
        </authorList>
    </citation>
    <scope>NUCLEOTIDE SEQUENCE</scope>
</reference>
<dbReference type="AlphaFoldDB" id="A0A3B0TAW4"/>
<dbReference type="InterPro" id="IPR003226">
    <property type="entry name" value="MYG1_exonuclease"/>
</dbReference>
<accession>A0A3B0TAW4</accession>
<dbReference type="PANTHER" id="PTHR11215:SF1">
    <property type="entry name" value="MYG1 EXONUCLEASE"/>
    <property type="match status" value="1"/>
</dbReference>
<dbReference type="PANTHER" id="PTHR11215">
    <property type="entry name" value="METAL DEPENDENT HYDROLASE - RELATED"/>
    <property type="match status" value="1"/>
</dbReference>
<evidence type="ECO:0000313" key="2">
    <source>
        <dbReference type="EMBL" id="VAW13233.1"/>
    </source>
</evidence>
<proteinExistence type="inferred from homology"/>
<dbReference type="EMBL" id="UOEN01000158">
    <property type="protein sequence ID" value="VAW13233.1"/>
    <property type="molecule type" value="Genomic_DNA"/>
</dbReference>
<comment type="similarity">
    <text evidence="1">Belongs to the MYG1 family.</text>
</comment>